<protein>
    <submittedName>
        <fullName evidence="1">Uncharacterized protein</fullName>
    </submittedName>
</protein>
<dbReference type="AlphaFoldDB" id="A0A8J6NLA5"/>
<evidence type="ECO:0000313" key="2">
    <source>
        <dbReference type="Proteomes" id="UP000603434"/>
    </source>
</evidence>
<name>A0A8J6NLA5_9BACT</name>
<sequence>MDIYKLNQAKIEITGVFDKNEVSVYHLGSILQHLGKLFEAMPMSILKAIDEDSKSMLESTATTILSSQRTLIESVIKLNKQLEHFGEDLWIKYGQALEKHKAVASKLKELPDLKFKTSVYELERLVEVAEKLSLLSDDQWRRLVKFFGEITE</sequence>
<dbReference type="EMBL" id="JACNJH010000113">
    <property type="protein sequence ID" value="MBC8360900.1"/>
    <property type="molecule type" value="Genomic_DNA"/>
</dbReference>
<accession>A0A8J6NLA5</accession>
<evidence type="ECO:0000313" key="1">
    <source>
        <dbReference type="EMBL" id="MBC8360900.1"/>
    </source>
</evidence>
<organism evidence="1 2">
    <name type="scientific">Candidatus Desulfatibia profunda</name>
    <dbReference type="NCBI Taxonomy" id="2841695"/>
    <lineage>
        <taxon>Bacteria</taxon>
        <taxon>Pseudomonadati</taxon>
        <taxon>Thermodesulfobacteriota</taxon>
        <taxon>Desulfobacteria</taxon>
        <taxon>Desulfobacterales</taxon>
        <taxon>Desulfobacterales incertae sedis</taxon>
        <taxon>Candidatus Desulfatibia</taxon>
    </lineage>
</organism>
<reference evidence="1 2" key="1">
    <citation type="submission" date="2020-08" db="EMBL/GenBank/DDBJ databases">
        <title>Bridging the membrane lipid divide: bacteria of the FCB group superphylum have the potential to synthesize archaeal ether lipids.</title>
        <authorList>
            <person name="Villanueva L."/>
            <person name="Von Meijenfeldt F.A.B."/>
            <person name="Westbye A.B."/>
            <person name="Yadav S."/>
            <person name="Hopmans E.C."/>
            <person name="Dutilh B.E."/>
            <person name="Sinninghe Damste J.S."/>
        </authorList>
    </citation>
    <scope>NUCLEOTIDE SEQUENCE [LARGE SCALE GENOMIC DNA]</scope>
    <source>
        <strain evidence="1">NIOZ-UU30</strain>
    </source>
</reference>
<dbReference type="Proteomes" id="UP000603434">
    <property type="component" value="Unassembled WGS sequence"/>
</dbReference>
<comment type="caution">
    <text evidence="1">The sequence shown here is derived from an EMBL/GenBank/DDBJ whole genome shotgun (WGS) entry which is preliminary data.</text>
</comment>
<proteinExistence type="predicted"/>
<gene>
    <name evidence="1" type="ORF">H8E23_05850</name>
</gene>